<protein>
    <submittedName>
        <fullName evidence="2">Uncharacterized protein</fullName>
    </submittedName>
</protein>
<sequence length="97" mass="11424">MYYSIPNFVPQNYFRIHEMKKSYKTLEEALALIKEAIQGEREDELFYDYLLSLAPTKEEKDIIASIRDDEKFTAPGIPSIDIIKMVQFLPKTFLFKP</sequence>
<reference evidence="2 3" key="1">
    <citation type="submission" date="2016-04" db="EMBL/GenBank/DDBJ databases">
        <title>Genome sequence of Clostridium magnum DSM 2767.</title>
        <authorList>
            <person name="Poehlein A."/>
            <person name="Uhlig R."/>
            <person name="Fischer R."/>
            <person name="Bahl H."/>
            <person name="Daniel R."/>
        </authorList>
    </citation>
    <scope>NUCLEOTIDE SEQUENCE [LARGE SCALE GENOMIC DNA]</scope>
    <source>
        <strain evidence="2 3">DSM 2767</strain>
    </source>
</reference>
<comment type="caution">
    <text evidence="2">The sequence shown here is derived from an EMBL/GenBank/DDBJ whole genome shotgun (WGS) entry which is preliminary data.</text>
</comment>
<dbReference type="AlphaFoldDB" id="A0A162QI14"/>
<dbReference type="CDD" id="cd00657">
    <property type="entry name" value="Ferritin_like"/>
    <property type="match status" value="1"/>
</dbReference>
<organism evidence="2 3">
    <name type="scientific">Clostridium magnum DSM 2767</name>
    <dbReference type="NCBI Taxonomy" id="1121326"/>
    <lineage>
        <taxon>Bacteria</taxon>
        <taxon>Bacillati</taxon>
        <taxon>Bacillota</taxon>
        <taxon>Clostridia</taxon>
        <taxon>Eubacteriales</taxon>
        <taxon>Clostridiaceae</taxon>
        <taxon>Clostridium</taxon>
    </lineage>
</organism>
<proteinExistence type="predicted"/>
<keyword evidence="1" id="KW-0175">Coiled coil</keyword>
<dbReference type="InterPro" id="IPR009078">
    <property type="entry name" value="Ferritin-like_SF"/>
</dbReference>
<accession>A0A162QI14</accession>
<dbReference type="SUPFAM" id="SSF47240">
    <property type="entry name" value="Ferritin-like"/>
    <property type="match status" value="1"/>
</dbReference>
<evidence type="ECO:0000313" key="3">
    <source>
        <dbReference type="Proteomes" id="UP000076603"/>
    </source>
</evidence>
<dbReference type="STRING" id="1121326.CLMAG_62060"/>
<name>A0A162QI14_9CLOT</name>
<keyword evidence="3" id="KW-1185">Reference proteome</keyword>
<gene>
    <name evidence="2" type="ORF">CLMAG_62060</name>
</gene>
<feature type="coiled-coil region" evidence="1">
    <location>
        <begin position="16"/>
        <end position="43"/>
    </location>
</feature>
<dbReference type="Proteomes" id="UP000076603">
    <property type="component" value="Unassembled WGS sequence"/>
</dbReference>
<dbReference type="PATRIC" id="fig|1121326.3.peg.6274"/>
<evidence type="ECO:0000313" key="2">
    <source>
        <dbReference type="EMBL" id="KZL88551.1"/>
    </source>
</evidence>
<evidence type="ECO:0000256" key="1">
    <source>
        <dbReference type="SAM" id="Coils"/>
    </source>
</evidence>
<dbReference type="EMBL" id="LWAE01000017">
    <property type="protein sequence ID" value="KZL88551.1"/>
    <property type="molecule type" value="Genomic_DNA"/>
</dbReference>